<dbReference type="CDD" id="cd06261">
    <property type="entry name" value="TM_PBP2"/>
    <property type="match status" value="1"/>
</dbReference>
<keyword evidence="5 7" id="KW-1133">Transmembrane helix</keyword>
<evidence type="ECO:0000256" key="3">
    <source>
        <dbReference type="ARBA" id="ARBA00022475"/>
    </source>
</evidence>
<dbReference type="Gene3D" id="1.10.3720.10">
    <property type="entry name" value="MetI-like"/>
    <property type="match status" value="1"/>
</dbReference>
<dbReference type="AlphaFoldDB" id="A0A7X3CNR5"/>
<protein>
    <submittedName>
        <fullName evidence="9">ABC transporter permease subunit</fullName>
    </submittedName>
</protein>
<name>A0A7X3CNR5_9BACL</name>
<feature type="transmembrane region" description="Helical" evidence="7">
    <location>
        <begin position="254"/>
        <end position="277"/>
    </location>
</feature>
<evidence type="ECO:0000256" key="1">
    <source>
        <dbReference type="ARBA" id="ARBA00004651"/>
    </source>
</evidence>
<feature type="domain" description="ABC transmembrane type-1" evidence="8">
    <location>
        <begin position="65"/>
        <end position="276"/>
    </location>
</feature>
<reference evidence="9 10" key="1">
    <citation type="submission" date="2019-11" db="EMBL/GenBank/DDBJ databases">
        <title>Draft genome sequences of five Paenibacillus species of dairy origin.</title>
        <authorList>
            <person name="Olajide A.M."/>
            <person name="Chen S."/>
            <person name="Lapointe G."/>
        </authorList>
    </citation>
    <scope>NUCLEOTIDE SEQUENCE [LARGE SCALE GENOMIC DNA]</scope>
    <source>
        <strain evidence="9 10">12CR55</strain>
    </source>
</reference>
<keyword evidence="3" id="KW-1003">Cell membrane</keyword>
<comment type="caution">
    <text evidence="9">The sequence shown here is derived from an EMBL/GenBank/DDBJ whole genome shotgun (WGS) entry which is preliminary data.</text>
</comment>
<feature type="transmembrane region" description="Helical" evidence="7">
    <location>
        <begin position="69"/>
        <end position="91"/>
    </location>
</feature>
<keyword evidence="4 7" id="KW-0812">Transmembrane</keyword>
<dbReference type="OrthoDB" id="5174895at2"/>
<sequence>MKSTKSLYSYGFLLPAGIIFFIFFLLPTIVSFFFSMTRWTLTDWEFIGLDNFIMFFKESSLNIGFRNTFIYAVMTSGTKVVLGLLLAVLLTSGIRSKDFLRSVVFFPTLISTIAVGITFSYLMHPSRGLINTALAALGIQGPNWLGDPALAIYSVGLVDIWKGVGFATVIYIAGMMSIPADYYEAVDIDGGNAFRKFWHITLPLIRPAMNSVIILSFIGGLRTFDLVWTMTKGGPGFSSDLIASIIYKQYQGGFYGLSTAGNVILFVIVAVLAFPLYRFLTKREVDL</sequence>
<comment type="similarity">
    <text evidence="7">Belongs to the binding-protein-dependent transport system permease family.</text>
</comment>
<evidence type="ECO:0000256" key="6">
    <source>
        <dbReference type="ARBA" id="ARBA00023136"/>
    </source>
</evidence>
<dbReference type="InterPro" id="IPR000515">
    <property type="entry name" value="MetI-like"/>
</dbReference>
<feature type="transmembrane region" description="Helical" evidence="7">
    <location>
        <begin position="103"/>
        <end position="123"/>
    </location>
</feature>
<dbReference type="InterPro" id="IPR035906">
    <property type="entry name" value="MetI-like_sf"/>
</dbReference>
<dbReference type="PANTHER" id="PTHR30193">
    <property type="entry name" value="ABC TRANSPORTER PERMEASE PROTEIN"/>
    <property type="match status" value="1"/>
</dbReference>
<dbReference type="PANTHER" id="PTHR30193:SF37">
    <property type="entry name" value="INNER MEMBRANE ABC TRANSPORTER PERMEASE PROTEIN YCJO"/>
    <property type="match status" value="1"/>
</dbReference>
<evidence type="ECO:0000256" key="4">
    <source>
        <dbReference type="ARBA" id="ARBA00022692"/>
    </source>
</evidence>
<feature type="transmembrane region" description="Helical" evidence="7">
    <location>
        <begin position="12"/>
        <end position="34"/>
    </location>
</feature>
<evidence type="ECO:0000313" key="9">
    <source>
        <dbReference type="EMBL" id="MUG45255.1"/>
    </source>
</evidence>
<organism evidence="9 10">
    <name type="scientific">Paenibacillus woosongensis</name>
    <dbReference type="NCBI Taxonomy" id="307580"/>
    <lineage>
        <taxon>Bacteria</taxon>
        <taxon>Bacillati</taxon>
        <taxon>Bacillota</taxon>
        <taxon>Bacilli</taxon>
        <taxon>Bacillales</taxon>
        <taxon>Paenibacillaceae</taxon>
        <taxon>Paenibacillus</taxon>
    </lineage>
</organism>
<dbReference type="InterPro" id="IPR051393">
    <property type="entry name" value="ABC_transporter_permease"/>
</dbReference>
<dbReference type="RefSeq" id="WP_019636939.1">
    <property type="nucleotide sequence ID" value="NZ_WNZW01000002.1"/>
</dbReference>
<keyword evidence="6 7" id="KW-0472">Membrane</keyword>
<evidence type="ECO:0000256" key="2">
    <source>
        <dbReference type="ARBA" id="ARBA00022448"/>
    </source>
</evidence>
<dbReference type="GO" id="GO:0005886">
    <property type="term" value="C:plasma membrane"/>
    <property type="evidence" value="ECO:0007669"/>
    <property type="project" value="UniProtKB-SubCell"/>
</dbReference>
<feature type="transmembrane region" description="Helical" evidence="7">
    <location>
        <begin position="150"/>
        <end position="173"/>
    </location>
</feature>
<gene>
    <name evidence="9" type="ORF">GNP95_09615</name>
</gene>
<proteinExistence type="inferred from homology"/>
<evidence type="ECO:0000313" key="10">
    <source>
        <dbReference type="Proteomes" id="UP000447876"/>
    </source>
</evidence>
<evidence type="ECO:0000259" key="8">
    <source>
        <dbReference type="PROSITE" id="PS50928"/>
    </source>
</evidence>
<dbReference type="SUPFAM" id="SSF161098">
    <property type="entry name" value="MetI-like"/>
    <property type="match status" value="1"/>
</dbReference>
<keyword evidence="2 7" id="KW-0813">Transport</keyword>
<comment type="subcellular location">
    <subcellularLocation>
        <location evidence="1 7">Cell membrane</location>
        <topology evidence="1 7">Multi-pass membrane protein</topology>
    </subcellularLocation>
</comment>
<feature type="transmembrane region" description="Helical" evidence="7">
    <location>
        <begin position="204"/>
        <end position="224"/>
    </location>
</feature>
<dbReference type="Pfam" id="PF00528">
    <property type="entry name" value="BPD_transp_1"/>
    <property type="match status" value="1"/>
</dbReference>
<dbReference type="PROSITE" id="PS50928">
    <property type="entry name" value="ABC_TM1"/>
    <property type="match status" value="1"/>
</dbReference>
<dbReference type="Proteomes" id="UP000447876">
    <property type="component" value="Unassembled WGS sequence"/>
</dbReference>
<dbReference type="EMBL" id="WNZW01000002">
    <property type="protein sequence ID" value="MUG45255.1"/>
    <property type="molecule type" value="Genomic_DNA"/>
</dbReference>
<evidence type="ECO:0000256" key="5">
    <source>
        <dbReference type="ARBA" id="ARBA00022989"/>
    </source>
</evidence>
<dbReference type="GO" id="GO:0055085">
    <property type="term" value="P:transmembrane transport"/>
    <property type="evidence" value="ECO:0007669"/>
    <property type="project" value="InterPro"/>
</dbReference>
<evidence type="ECO:0000256" key="7">
    <source>
        <dbReference type="RuleBase" id="RU363032"/>
    </source>
</evidence>
<accession>A0A7X3CNR5</accession>